<evidence type="ECO:0000256" key="17">
    <source>
        <dbReference type="ARBA" id="ARBA00049628"/>
    </source>
</evidence>
<comment type="catalytic activity">
    <reaction evidence="16 18">
        <text>N-acetyl-alpha-D-glucosamine 1-phosphate + UTP + H(+) = UDP-N-acetyl-alpha-D-glucosamine + diphosphate</text>
        <dbReference type="Rhea" id="RHEA:13509"/>
        <dbReference type="ChEBI" id="CHEBI:15378"/>
        <dbReference type="ChEBI" id="CHEBI:33019"/>
        <dbReference type="ChEBI" id="CHEBI:46398"/>
        <dbReference type="ChEBI" id="CHEBI:57705"/>
        <dbReference type="ChEBI" id="CHEBI:57776"/>
        <dbReference type="EC" id="2.7.7.23"/>
    </reaction>
</comment>
<feature type="binding site" evidence="18">
    <location>
        <position position="176"/>
    </location>
    <ligand>
        <name>UDP-N-acetyl-alpha-D-glucosamine</name>
        <dbReference type="ChEBI" id="CHEBI:57705"/>
    </ligand>
</feature>
<feature type="binding site" evidence="18">
    <location>
        <position position="385"/>
    </location>
    <ligand>
        <name>UDP-N-acetyl-alpha-D-glucosamine</name>
        <dbReference type="ChEBI" id="CHEBI:57705"/>
    </ligand>
</feature>
<feature type="binding site" evidence="18">
    <location>
        <position position="411"/>
    </location>
    <ligand>
        <name>UDP-N-acetyl-alpha-D-glucosamine</name>
        <dbReference type="ChEBI" id="CHEBI:57705"/>
    </ligand>
</feature>
<keyword evidence="6 18" id="KW-0548">Nucleotidyltransferase</keyword>
<comment type="pathway">
    <text evidence="18">Bacterial outer membrane biogenesis; LPS lipid A biosynthesis.</text>
</comment>
<dbReference type="EC" id="2.7.7.23" evidence="18"/>
<dbReference type="GO" id="GO:0016020">
    <property type="term" value="C:membrane"/>
    <property type="evidence" value="ECO:0007669"/>
    <property type="project" value="GOC"/>
</dbReference>
<feature type="binding site" evidence="18">
    <location>
        <begin position="29"/>
        <end position="32"/>
    </location>
    <ligand>
        <name>UDP-N-acetyl-alpha-D-glucosamine</name>
        <dbReference type="ChEBI" id="CHEBI:57705"/>
    </ligand>
</feature>
<feature type="binding site" evidence="18">
    <location>
        <begin position="137"/>
        <end position="139"/>
    </location>
    <ligand>
        <name>UDP-N-acetyl-alpha-D-glucosamine</name>
        <dbReference type="ChEBI" id="CHEBI:57705"/>
    </ligand>
</feature>
<evidence type="ECO:0000256" key="14">
    <source>
        <dbReference type="ARBA" id="ARBA00023316"/>
    </source>
</evidence>
<dbReference type="HAMAP" id="MF_01631">
    <property type="entry name" value="GlmU"/>
    <property type="match status" value="1"/>
</dbReference>
<evidence type="ECO:0000256" key="12">
    <source>
        <dbReference type="ARBA" id="ARBA00023268"/>
    </source>
</evidence>
<feature type="binding site" evidence="18">
    <location>
        <begin position="111"/>
        <end position="112"/>
    </location>
    <ligand>
        <name>UDP-N-acetyl-alpha-D-glucosamine</name>
        <dbReference type="ChEBI" id="CHEBI:57705"/>
    </ligand>
</feature>
<dbReference type="CDD" id="cd03353">
    <property type="entry name" value="LbH_GlmU_C"/>
    <property type="match status" value="1"/>
</dbReference>
<dbReference type="Proteomes" id="UP000287171">
    <property type="component" value="Unassembled WGS sequence"/>
</dbReference>
<feature type="region of interest" description="Linker" evidence="18">
    <location>
        <begin position="265"/>
        <end position="285"/>
    </location>
</feature>
<dbReference type="InterPro" id="IPR001451">
    <property type="entry name" value="Hexapep"/>
</dbReference>
<dbReference type="GO" id="GO:0008360">
    <property type="term" value="P:regulation of cell shape"/>
    <property type="evidence" value="ECO:0007669"/>
    <property type="project" value="UniProtKB-KW"/>
</dbReference>
<evidence type="ECO:0000313" key="21">
    <source>
        <dbReference type="Proteomes" id="UP000287171"/>
    </source>
</evidence>
<feature type="binding site" evidence="18">
    <location>
        <position position="262"/>
    </location>
    <ligand>
        <name>Mg(2+)</name>
        <dbReference type="ChEBI" id="CHEBI:18420"/>
    </ligand>
</feature>
<dbReference type="SUPFAM" id="SSF51161">
    <property type="entry name" value="Trimeric LpxA-like enzymes"/>
    <property type="match status" value="1"/>
</dbReference>
<evidence type="ECO:0000256" key="15">
    <source>
        <dbReference type="ARBA" id="ARBA00048247"/>
    </source>
</evidence>
<keyword evidence="21" id="KW-1185">Reference proteome</keyword>
<evidence type="ECO:0000256" key="9">
    <source>
        <dbReference type="ARBA" id="ARBA00022842"/>
    </source>
</evidence>
<dbReference type="EMBL" id="BIFT01000001">
    <property type="protein sequence ID" value="GCE24997.1"/>
    <property type="molecule type" value="Genomic_DNA"/>
</dbReference>
<dbReference type="GO" id="GO:0000902">
    <property type="term" value="P:cell morphogenesis"/>
    <property type="evidence" value="ECO:0007669"/>
    <property type="project" value="UniProtKB-UniRule"/>
</dbReference>
<dbReference type="Gene3D" id="3.90.550.10">
    <property type="entry name" value="Spore Coat Polysaccharide Biosynthesis Protein SpsA, Chain A"/>
    <property type="match status" value="1"/>
</dbReference>
<feature type="binding site" evidence="18">
    <location>
        <position position="414"/>
    </location>
    <ligand>
        <name>acetyl-CoA</name>
        <dbReference type="ChEBI" id="CHEBI:57288"/>
    </ligand>
</feature>
<dbReference type="GO" id="GO:0000287">
    <property type="term" value="F:magnesium ion binding"/>
    <property type="evidence" value="ECO:0007669"/>
    <property type="project" value="UniProtKB-UniRule"/>
</dbReference>
<reference evidence="21" key="1">
    <citation type="submission" date="2018-12" db="EMBL/GenBank/DDBJ databases">
        <title>Tengunoibacter tsumagoiensis gen. nov., sp. nov., Dictyobacter kobayashii sp. nov., D. alpinus sp. nov., and D. joshuensis sp. nov. and description of Dictyobacteraceae fam. nov. within the order Ktedonobacterales isolated from Tengu-no-mugimeshi.</title>
        <authorList>
            <person name="Wang C.M."/>
            <person name="Zheng Y."/>
            <person name="Sakai Y."/>
            <person name="Toyoda A."/>
            <person name="Minakuchi Y."/>
            <person name="Abe K."/>
            <person name="Yokota A."/>
            <person name="Yabe S."/>
        </authorList>
    </citation>
    <scope>NUCLEOTIDE SEQUENCE [LARGE SCALE GENOMIC DNA]</scope>
    <source>
        <strain evidence="21">Uno16</strain>
    </source>
</reference>
<evidence type="ECO:0000256" key="5">
    <source>
        <dbReference type="ARBA" id="ARBA00022679"/>
    </source>
</evidence>
<evidence type="ECO:0000313" key="20">
    <source>
        <dbReference type="EMBL" id="GCE24997.1"/>
    </source>
</evidence>
<dbReference type="SUPFAM" id="SSF53448">
    <property type="entry name" value="Nucleotide-diphospho-sugar transferases"/>
    <property type="match status" value="1"/>
</dbReference>
<dbReference type="InterPro" id="IPR050065">
    <property type="entry name" value="GlmU-like"/>
</dbReference>
<keyword evidence="12 18" id="KW-0511">Multifunctional enzyme</keyword>
<keyword evidence="8 18" id="KW-0677">Repeat</keyword>
<dbReference type="Pfam" id="PF00132">
    <property type="entry name" value="Hexapep"/>
    <property type="match status" value="2"/>
</dbReference>
<evidence type="ECO:0000259" key="19">
    <source>
        <dbReference type="Pfam" id="PF12804"/>
    </source>
</evidence>
<keyword evidence="9 18" id="KW-0460">Magnesium</keyword>
<feature type="binding site" evidence="18">
    <location>
        <position position="206"/>
    </location>
    <ligand>
        <name>UDP-N-acetyl-alpha-D-glucosamine</name>
        <dbReference type="ChEBI" id="CHEBI:57705"/>
    </ligand>
</feature>
<dbReference type="Gene3D" id="2.160.10.10">
    <property type="entry name" value="Hexapeptide repeat proteins"/>
    <property type="match status" value="1"/>
</dbReference>
<dbReference type="PANTHER" id="PTHR43584:SF3">
    <property type="entry name" value="BIFUNCTIONAL PROTEIN GLMU"/>
    <property type="match status" value="1"/>
</dbReference>
<proteinExistence type="inferred from homology"/>
<dbReference type="InterPro" id="IPR011004">
    <property type="entry name" value="Trimer_LpxA-like_sf"/>
</dbReference>
<dbReference type="GO" id="GO:0071555">
    <property type="term" value="P:cell wall organization"/>
    <property type="evidence" value="ECO:0007669"/>
    <property type="project" value="UniProtKB-KW"/>
</dbReference>
<evidence type="ECO:0000256" key="11">
    <source>
        <dbReference type="ARBA" id="ARBA00022984"/>
    </source>
</evidence>
<name>A0A402B111_9CHLR</name>
<dbReference type="UniPathway" id="UPA00113">
    <property type="reaction ID" value="UER00532"/>
</dbReference>
<feature type="binding site" evidence="18">
    <location>
        <position position="367"/>
    </location>
    <ligand>
        <name>UDP-N-acetyl-alpha-D-glucosamine</name>
        <dbReference type="ChEBI" id="CHEBI:57705"/>
    </ligand>
</feature>
<feature type="binding site" evidence="18">
    <location>
        <position position="139"/>
    </location>
    <ligand>
        <name>Mg(2+)</name>
        <dbReference type="ChEBI" id="CHEBI:18420"/>
    </ligand>
</feature>
<dbReference type="GO" id="GO:0003977">
    <property type="term" value="F:UDP-N-acetylglucosamine diphosphorylase activity"/>
    <property type="evidence" value="ECO:0007669"/>
    <property type="project" value="UniProtKB-UniRule"/>
</dbReference>
<evidence type="ECO:0000256" key="7">
    <source>
        <dbReference type="ARBA" id="ARBA00022723"/>
    </source>
</evidence>
<sequence length="498" mass="53918">MFLSSNEHYYKEYKGFAKQTMNTYATVVLAAGKGTRMRSTLSKLLHPLAGQPLLAHVLKSVESIPTTTAFSPWRASVSTSRPIVVLGHESEQILAAFGERCQYAMQHEQLGTGHAVLAAQESVDALENVPDTVLVCYGDTPLVRSEMLASVLATHLEQQATITFLTADADASSDYGRVVRDSQHHVREIVEVKRATPEQLQITEVNSGVYCFDRAWLWEALHALPRNAGGEYYLTDLIAVAGGQERRIATVRGSLDETLGVNNRVQLAQAEQVMRQRILERHMYAGVTILDPASTYIEEDVQIGTDTVILPGTMLSGQTTIGSWCRIGPGTTIDASSIGDRCVIRNSALEESVLEEEVTVGPFSHCRPGAHLARGVRMGNFGEVKNSYIGAETDVHHFSYLGDATVGAHVNIGAGTITSNYNGLTKEKYRTTIGDGAFIGCDTVLVPPVTVGEHAMTGSSALVNKDVPPHALVYGVPARLARMLPLSEDEAGQGDKKE</sequence>
<dbReference type="GO" id="GO:0009252">
    <property type="term" value="P:peptidoglycan biosynthetic process"/>
    <property type="evidence" value="ECO:0007669"/>
    <property type="project" value="UniProtKB-UniRule"/>
</dbReference>
<evidence type="ECO:0000256" key="18">
    <source>
        <dbReference type="HAMAP-Rule" id="MF_01631"/>
    </source>
</evidence>
<dbReference type="GO" id="GO:0006048">
    <property type="term" value="P:UDP-N-acetylglucosamine biosynthetic process"/>
    <property type="evidence" value="ECO:0007669"/>
    <property type="project" value="UniProtKB-UniPathway"/>
</dbReference>
<feature type="binding site" evidence="18">
    <location>
        <position position="43"/>
    </location>
    <ligand>
        <name>UDP-N-acetyl-alpha-D-glucosamine</name>
        <dbReference type="ChEBI" id="CHEBI:57705"/>
    </ligand>
</feature>
<keyword evidence="5 18" id="KW-0808">Transferase</keyword>
<keyword evidence="14 18" id="KW-0961">Cell wall biogenesis/degradation</keyword>
<feature type="binding site" evidence="18">
    <location>
        <begin position="420"/>
        <end position="421"/>
    </location>
    <ligand>
        <name>acetyl-CoA</name>
        <dbReference type="ChEBI" id="CHEBI:57288"/>
    </ligand>
</feature>
<comment type="function">
    <text evidence="17 18">Catalyzes the last two sequential reactions in the de novo biosynthetic pathway for UDP-N-acetylglucosamine (UDP-GlcNAc). The C-terminal domain catalyzes the transfer of acetyl group from acetyl coenzyme A to glucosamine-1-phosphate (GlcN-1-P) to produce N-acetylglucosamine-1-phosphate (GlcNAc-1-P), which is converted into UDP-GlcNAc by the transfer of uridine 5-monophosphate (from uridine 5-triphosphate), a reaction catalyzed by the N-terminal domain.</text>
</comment>
<organism evidence="20 21">
    <name type="scientific">Dictyobacter alpinus</name>
    <dbReference type="NCBI Taxonomy" id="2014873"/>
    <lineage>
        <taxon>Bacteria</taxon>
        <taxon>Bacillati</taxon>
        <taxon>Chloroflexota</taxon>
        <taxon>Ktedonobacteria</taxon>
        <taxon>Ktedonobacterales</taxon>
        <taxon>Dictyobacteraceae</taxon>
        <taxon>Dictyobacter</taxon>
    </lineage>
</organism>
<keyword evidence="13 18" id="KW-0012">Acyltransferase</keyword>
<keyword evidence="7 18" id="KW-0479">Metal-binding</keyword>
<keyword evidence="11 18" id="KW-0573">Peptidoglycan synthesis</keyword>
<comment type="subunit">
    <text evidence="18">Homotrimer.</text>
</comment>
<accession>A0A402B111</accession>
<evidence type="ECO:0000256" key="6">
    <source>
        <dbReference type="ARBA" id="ARBA00022695"/>
    </source>
</evidence>
<evidence type="ECO:0000256" key="16">
    <source>
        <dbReference type="ARBA" id="ARBA00048493"/>
    </source>
</evidence>
<dbReference type="InterPro" id="IPR005882">
    <property type="entry name" value="Bifunctional_GlmU"/>
</dbReference>
<feature type="region of interest" description="Pyrophosphorylase" evidence="18">
    <location>
        <begin position="1"/>
        <end position="264"/>
    </location>
</feature>
<dbReference type="Pfam" id="PF12804">
    <property type="entry name" value="NTP_transf_3"/>
    <property type="match status" value="1"/>
</dbReference>
<comment type="caution">
    <text evidence="20">The sequence shown here is derived from an EMBL/GenBank/DDBJ whole genome shotgun (WGS) entry which is preliminary data.</text>
</comment>
<dbReference type="GO" id="GO:0019134">
    <property type="term" value="F:glucosamine-1-phosphate N-acetyltransferase activity"/>
    <property type="evidence" value="ECO:0007669"/>
    <property type="project" value="UniProtKB-UniRule"/>
</dbReference>
<dbReference type="InterPro" id="IPR029044">
    <property type="entry name" value="Nucleotide-diphossugar_trans"/>
</dbReference>
<evidence type="ECO:0000256" key="3">
    <source>
        <dbReference type="ARBA" id="ARBA00007947"/>
    </source>
</evidence>
<gene>
    <name evidence="18 20" type="primary">glmU</name>
    <name evidence="20" type="ORF">KDA_04810</name>
</gene>
<feature type="domain" description="MobA-like NTP transferase" evidence="19">
    <location>
        <begin position="27"/>
        <end position="229"/>
    </location>
</feature>
<dbReference type="InterPro" id="IPR025877">
    <property type="entry name" value="MobA-like_NTP_Trfase"/>
</dbReference>
<dbReference type="NCBIfam" id="TIGR01173">
    <property type="entry name" value="glmU"/>
    <property type="match status" value="1"/>
</dbReference>
<evidence type="ECO:0000256" key="2">
    <source>
        <dbReference type="ARBA" id="ARBA00007707"/>
    </source>
</evidence>
<comment type="similarity">
    <text evidence="2 18">In the C-terminal section; belongs to the transferase hexapeptide repeat family.</text>
</comment>
<evidence type="ECO:0000256" key="4">
    <source>
        <dbReference type="ARBA" id="ARBA00022490"/>
    </source>
</evidence>
<dbReference type="InterPro" id="IPR038009">
    <property type="entry name" value="GlmU_C_LbH"/>
</dbReference>
<feature type="region of interest" description="N-acetyltransferase" evidence="18">
    <location>
        <begin position="286"/>
        <end position="498"/>
    </location>
</feature>
<dbReference type="GO" id="GO:0005737">
    <property type="term" value="C:cytoplasm"/>
    <property type="evidence" value="ECO:0007669"/>
    <property type="project" value="UniProtKB-SubCell"/>
</dbReference>
<feature type="binding site" evidence="18">
    <location>
        <position position="191"/>
    </location>
    <ligand>
        <name>UDP-N-acetyl-alpha-D-glucosamine</name>
        <dbReference type="ChEBI" id="CHEBI:57705"/>
    </ligand>
</feature>
<feature type="binding site" evidence="18">
    <location>
        <position position="106"/>
    </location>
    <ligand>
        <name>UDP-N-acetyl-alpha-D-glucosamine</name>
        <dbReference type="ChEBI" id="CHEBI:57705"/>
    </ligand>
</feature>
<comment type="similarity">
    <text evidence="3 18">In the N-terminal section; belongs to the N-acetylglucosamine-1-phosphate uridyltransferase family.</text>
</comment>
<feature type="active site" description="Proton acceptor" evidence="18">
    <location>
        <position position="397"/>
    </location>
</feature>
<feature type="binding site" evidence="18">
    <location>
        <position position="459"/>
    </location>
    <ligand>
        <name>acetyl-CoA</name>
        <dbReference type="ChEBI" id="CHEBI:57288"/>
    </ligand>
</feature>
<keyword evidence="4 18" id="KW-0963">Cytoplasm</keyword>
<feature type="binding site" evidence="18">
    <location>
        <position position="262"/>
    </location>
    <ligand>
        <name>UDP-N-acetyl-alpha-D-glucosamine</name>
        <dbReference type="ChEBI" id="CHEBI:57705"/>
    </ligand>
</feature>
<dbReference type="EC" id="2.3.1.157" evidence="18"/>
<protein>
    <recommendedName>
        <fullName evidence="18">Bifunctional protein GlmU</fullName>
    </recommendedName>
    <domain>
        <recommendedName>
            <fullName evidence="18">UDP-N-acetylglucosamine pyrophosphorylase</fullName>
            <ecNumber evidence="18">2.7.7.23</ecNumber>
        </recommendedName>
        <alternativeName>
            <fullName evidence="18">N-acetylglucosamine-1-phosphate uridyltransferase</fullName>
        </alternativeName>
    </domain>
    <domain>
        <recommendedName>
            <fullName evidence="18">Glucosamine-1-phosphate N-acetyltransferase</fullName>
            <ecNumber evidence="18">2.3.1.157</ecNumber>
        </recommendedName>
    </domain>
</protein>
<feature type="binding site" evidence="18">
    <location>
        <position position="400"/>
    </location>
    <ligand>
        <name>UDP-N-acetyl-alpha-D-glucosamine</name>
        <dbReference type="ChEBI" id="CHEBI:57705"/>
    </ligand>
</feature>
<evidence type="ECO:0000256" key="13">
    <source>
        <dbReference type="ARBA" id="ARBA00023315"/>
    </source>
</evidence>
<dbReference type="UniPathway" id="UPA00973"/>
<dbReference type="CDD" id="cd02540">
    <property type="entry name" value="GT2_GlmU_N_bac"/>
    <property type="match status" value="1"/>
</dbReference>
<comment type="subcellular location">
    <subcellularLocation>
        <location evidence="1 18">Cytoplasm</location>
    </subcellularLocation>
</comment>
<dbReference type="PANTHER" id="PTHR43584">
    <property type="entry name" value="NUCLEOTIDYL TRANSFERASE"/>
    <property type="match status" value="1"/>
</dbReference>
<dbReference type="GO" id="GO:0009245">
    <property type="term" value="P:lipid A biosynthetic process"/>
    <property type="evidence" value="ECO:0007669"/>
    <property type="project" value="UniProtKB-UniRule"/>
</dbReference>
<comment type="caution">
    <text evidence="18">Lacks conserved residue(s) required for the propagation of feature annotation.</text>
</comment>
<dbReference type="AlphaFoldDB" id="A0A402B111"/>
<evidence type="ECO:0000256" key="1">
    <source>
        <dbReference type="ARBA" id="ARBA00004496"/>
    </source>
</evidence>
<evidence type="ECO:0000256" key="8">
    <source>
        <dbReference type="ARBA" id="ARBA00022737"/>
    </source>
</evidence>
<comment type="pathway">
    <text evidence="18">Nucleotide-sugar biosynthesis; UDP-N-acetyl-alpha-D-glucosamine biosynthesis; UDP-N-acetyl-alpha-D-glucosamine from N-acetyl-alpha-D-glucosamine 1-phosphate: step 1/1.</text>
</comment>
<comment type="pathway">
    <text evidence="18">Nucleotide-sugar biosynthesis; UDP-N-acetyl-alpha-D-glucosamine biosynthesis; N-acetyl-alpha-D-glucosamine 1-phosphate from alpha-D-glucosamine 6-phosphate (route II): step 2/2.</text>
</comment>
<comment type="cofactor">
    <cofactor evidence="18">
        <name>Mg(2+)</name>
        <dbReference type="ChEBI" id="CHEBI:18420"/>
    </cofactor>
    <text evidence="18">Binds 1 Mg(2+) ion per subunit.</text>
</comment>
<evidence type="ECO:0000256" key="10">
    <source>
        <dbReference type="ARBA" id="ARBA00022960"/>
    </source>
</evidence>
<comment type="catalytic activity">
    <reaction evidence="15 18">
        <text>alpha-D-glucosamine 1-phosphate + acetyl-CoA = N-acetyl-alpha-D-glucosamine 1-phosphate + CoA + H(+)</text>
        <dbReference type="Rhea" id="RHEA:13725"/>
        <dbReference type="ChEBI" id="CHEBI:15378"/>
        <dbReference type="ChEBI" id="CHEBI:57287"/>
        <dbReference type="ChEBI" id="CHEBI:57288"/>
        <dbReference type="ChEBI" id="CHEBI:57776"/>
        <dbReference type="ChEBI" id="CHEBI:58516"/>
        <dbReference type="EC" id="2.3.1.157"/>
    </reaction>
</comment>
<keyword evidence="10 18" id="KW-0133">Cell shape</keyword>